<keyword evidence="4" id="KW-0813">Transport</keyword>
<evidence type="ECO:0000256" key="7">
    <source>
        <dbReference type="ARBA" id="ARBA00023136"/>
    </source>
</evidence>
<keyword evidence="12" id="KW-1185">Reference proteome</keyword>
<feature type="compositionally biased region" description="Gly residues" evidence="9">
    <location>
        <begin position="360"/>
        <end position="372"/>
    </location>
</feature>
<reference evidence="11" key="1">
    <citation type="journal article" date="2022" name="IScience">
        <title>Evolution of zygomycete secretomes and the origins of terrestrial fungal ecologies.</title>
        <authorList>
            <person name="Chang Y."/>
            <person name="Wang Y."/>
            <person name="Mondo S."/>
            <person name="Ahrendt S."/>
            <person name="Andreopoulos W."/>
            <person name="Barry K."/>
            <person name="Beard J."/>
            <person name="Benny G.L."/>
            <person name="Blankenship S."/>
            <person name="Bonito G."/>
            <person name="Cuomo C."/>
            <person name="Desiro A."/>
            <person name="Gervers K.A."/>
            <person name="Hundley H."/>
            <person name="Kuo A."/>
            <person name="LaButti K."/>
            <person name="Lang B.F."/>
            <person name="Lipzen A."/>
            <person name="O'Donnell K."/>
            <person name="Pangilinan J."/>
            <person name="Reynolds N."/>
            <person name="Sandor L."/>
            <person name="Smith M.E."/>
            <person name="Tsang A."/>
            <person name="Grigoriev I.V."/>
            <person name="Stajich J.E."/>
            <person name="Spatafora J.W."/>
        </authorList>
    </citation>
    <scope>NUCLEOTIDE SEQUENCE</scope>
    <source>
        <strain evidence="11">RSA 2281</strain>
    </source>
</reference>
<accession>A0AAD5K899</accession>
<evidence type="ECO:0000259" key="10">
    <source>
        <dbReference type="SMART" id="SM00762"/>
    </source>
</evidence>
<feature type="region of interest" description="Disordered" evidence="9">
    <location>
        <begin position="1"/>
        <end position="21"/>
    </location>
</feature>
<evidence type="ECO:0000256" key="1">
    <source>
        <dbReference type="ARBA" id="ARBA00004395"/>
    </source>
</evidence>
<feature type="domain" description="COG4 transport protein middle alpha-helical bundle" evidence="10">
    <location>
        <begin position="195"/>
        <end position="541"/>
    </location>
</feature>
<dbReference type="AlphaFoldDB" id="A0AAD5K899"/>
<name>A0AAD5K899_9FUNG</name>
<evidence type="ECO:0000256" key="4">
    <source>
        <dbReference type="ARBA" id="ARBA00022448"/>
    </source>
</evidence>
<dbReference type="Pfam" id="PF20663">
    <property type="entry name" value="COG4_N"/>
    <property type="match status" value="1"/>
</dbReference>
<comment type="caution">
    <text evidence="11">The sequence shown here is derived from an EMBL/GenBank/DDBJ whole genome shotgun (WGS) entry which is preliminary data.</text>
</comment>
<dbReference type="InterPro" id="IPR013167">
    <property type="entry name" value="COG4_M"/>
</dbReference>
<keyword evidence="6" id="KW-0333">Golgi apparatus</keyword>
<dbReference type="PANTHER" id="PTHR24016">
    <property type="entry name" value="CONSERVED OLIGOMERIC GOLGI COMPLEX SUBUNIT 4"/>
    <property type="match status" value="1"/>
</dbReference>
<feature type="compositionally biased region" description="Basic and acidic residues" evidence="9">
    <location>
        <begin position="11"/>
        <end position="21"/>
    </location>
</feature>
<evidence type="ECO:0000313" key="11">
    <source>
        <dbReference type="EMBL" id="KAI9273055.1"/>
    </source>
</evidence>
<comment type="subcellular location">
    <subcellularLocation>
        <location evidence="1">Golgi apparatus membrane</location>
        <topology evidence="1">Peripheral membrane protein</topology>
    </subcellularLocation>
</comment>
<sequence>MPSALSSSTAKDNDIHPDTIKNEQDHALGSSLLARDFEALTNIDDIRECLRLLDEEETRIDASLDEMLSKESELLEALGTLDVLRPQLRNLKTDSGQMMNTITKTSRLAEGISDKVRQLDQEQSRAKESIHYVEDVQELKRCIAGIQEAMKHKDYDAAASLLQSASKIDQAILNGSLAEFTVPTSEDPDHPAKTLADAKSALFDIFSQRFDDAVMQRNETDITRYFKLFPLIGCQAEGLDRYSRFVCNIVKARCSEELRMGNSAAPVYYADTLTRLFENIAVIIDQHQPLVELHYGRGRMLRVIQRLQEESDIESGRILDQFVQNRKIESKLVEIQSLNIAMIRSSTTNWSTSPGSNGTATGGSNGSSGTGTMGQTNINNSPLTDPRQLDANLLELALISQRSALFYQFINERADDEMEQIGTDESTQDMIMHGKDKRYYGNNGLLSSSGLVKRNKELMNSYLVIDGYLLKRNIDKAMKLDDYDPASSQTSTCVDDVFFILKKVVKRSISTCGPEVVAATVKAILKTLDSGYLQVFQQKMSVTFAGQEPGTRNAERSAEQAKINYMVLLNNLNVSAEYMERLAQDARPEVKSAIWKDAEHDIKIATKALDDLAAASSKFRKLLQSGMEQLMGQILKPRVRPLFQHAYREVKYVLEEDEYNEADVDELFVKRFRGGFDKLIESYRRTLTDTNFASIMGLLLDAITAQWERIISQTRFNQYGALRFDKDLRSVIHHLSSMTEWLSRDRFTRLNQMATLLNFEEPSEIYDYWGAKAGPVSWRLTVAEIKKILTLRLDFDGDEVANLSLY</sequence>
<dbReference type="Gene3D" id="1.10.287.1060">
    <property type="entry name" value="ESAT-6-like"/>
    <property type="match status" value="1"/>
</dbReference>
<keyword evidence="5" id="KW-0653">Protein transport</keyword>
<feature type="compositionally biased region" description="Polar residues" evidence="9">
    <location>
        <begin position="1"/>
        <end position="10"/>
    </location>
</feature>
<comment type="similarity">
    <text evidence="2">Belongs to the COG4 family.</text>
</comment>
<evidence type="ECO:0000256" key="3">
    <source>
        <dbReference type="ARBA" id="ARBA00020975"/>
    </source>
</evidence>
<evidence type="ECO:0000313" key="12">
    <source>
        <dbReference type="Proteomes" id="UP001209540"/>
    </source>
</evidence>
<dbReference type="GO" id="GO:0015031">
    <property type="term" value="P:protein transport"/>
    <property type="evidence" value="ECO:0007669"/>
    <property type="project" value="UniProtKB-KW"/>
</dbReference>
<dbReference type="InterPro" id="IPR048682">
    <property type="entry name" value="COG4"/>
</dbReference>
<keyword evidence="7" id="KW-0472">Membrane</keyword>
<dbReference type="GO" id="GO:0000139">
    <property type="term" value="C:Golgi membrane"/>
    <property type="evidence" value="ECO:0007669"/>
    <property type="project" value="UniProtKB-SubCell"/>
</dbReference>
<organism evidence="11 12">
    <name type="scientific">Phascolomyces articulosus</name>
    <dbReference type="NCBI Taxonomy" id="60185"/>
    <lineage>
        <taxon>Eukaryota</taxon>
        <taxon>Fungi</taxon>
        <taxon>Fungi incertae sedis</taxon>
        <taxon>Mucoromycota</taxon>
        <taxon>Mucoromycotina</taxon>
        <taxon>Mucoromycetes</taxon>
        <taxon>Mucorales</taxon>
        <taxon>Lichtheimiaceae</taxon>
        <taxon>Phascolomyces</taxon>
    </lineage>
</organism>
<feature type="region of interest" description="Disordered" evidence="9">
    <location>
        <begin position="348"/>
        <end position="384"/>
    </location>
</feature>
<dbReference type="Gene3D" id="1.20.58.1970">
    <property type="match status" value="1"/>
</dbReference>
<dbReference type="EMBL" id="JAIXMP010000005">
    <property type="protein sequence ID" value="KAI9273055.1"/>
    <property type="molecule type" value="Genomic_DNA"/>
</dbReference>
<evidence type="ECO:0000256" key="8">
    <source>
        <dbReference type="ARBA" id="ARBA00031340"/>
    </source>
</evidence>
<dbReference type="SMART" id="SM00762">
    <property type="entry name" value="Cog4"/>
    <property type="match status" value="1"/>
</dbReference>
<dbReference type="PANTHER" id="PTHR24016:SF0">
    <property type="entry name" value="CONSERVED OLIGOMERIC GOLGI COMPLEX SUBUNIT 4"/>
    <property type="match status" value="1"/>
</dbReference>
<proteinExistence type="inferred from homology"/>
<gene>
    <name evidence="11" type="ORF">BDA99DRAFT_556627</name>
</gene>
<dbReference type="Pfam" id="PF08318">
    <property type="entry name" value="COG4_m"/>
    <property type="match status" value="1"/>
</dbReference>
<protein>
    <recommendedName>
        <fullName evidence="3">Conserved oligomeric Golgi complex subunit 4</fullName>
    </recommendedName>
    <alternativeName>
        <fullName evidence="8">Component of oligomeric Golgi complex 4</fullName>
    </alternativeName>
</protein>
<evidence type="ECO:0000256" key="2">
    <source>
        <dbReference type="ARBA" id="ARBA00009215"/>
    </source>
</evidence>
<dbReference type="Proteomes" id="UP001209540">
    <property type="component" value="Unassembled WGS sequence"/>
</dbReference>
<reference evidence="11" key="2">
    <citation type="submission" date="2023-02" db="EMBL/GenBank/DDBJ databases">
        <authorList>
            <consortium name="DOE Joint Genome Institute"/>
            <person name="Mondo S.J."/>
            <person name="Chang Y."/>
            <person name="Wang Y."/>
            <person name="Ahrendt S."/>
            <person name="Andreopoulos W."/>
            <person name="Barry K."/>
            <person name="Beard J."/>
            <person name="Benny G.L."/>
            <person name="Blankenship S."/>
            <person name="Bonito G."/>
            <person name="Cuomo C."/>
            <person name="Desiro A."/>
            <person name="Gervers K.A."/>
            <person name="Hundley H."/>
            <person name="Kuo A."/>
            <person name="LaButti K."/>
            <person name="Lang B.F."/>
            <person name="Lipzen A."/>
            <person name="O'Donnell K."/>
            <person name="Pangilinan J."/>
            <person name="Reynolds N."/>
            <person name="Sandor L."/>
            <person name="Smith M.W."/>
            <person name="Tsang A."/>
            <person name="Grigoriev I.V."/>
            <person name="Stajich J.E."/>
            <person name="Spatafora J.W."/>
        </authorList>
    </citation>
    <scope>NUCLEOTIDE SEQUENCE</scope>
    <source>
        <strain evidence="11">RSA 2281</strain>
    </source>
</reference>
<dbReference type="InterPro" id="IPR048680">
    <property type="entry name" value="COG4_N"/>
</dbReference>
<evidence type="ECO:0000256" key="5">
    <source>
        <dbReference type="ARBA" id="ARBA00022927"/>
    </source>
</evidence>
<dbReference type="InterPro" id="IPR048684">
    <property type="entry name" value="COG4_C"/>
</dbReference>
<evidence type="ECO:0000256" key="9">
    <source>
        <dbReference type="SAM" id="MobiDB-lite"/>
    </source>
</evidence>
<dbReference type="Pfam" id="PF20662">
    <property type="entry name" value="COG4_C"/>
    <property type="match status" value="1"/>
</dbReference>
<evidence type="ECO:0000256" key="6">
    <source>
        <dbReference type="ARBA" id="ARBA00023034"/>
    </source>
</evidence>